<evidence type="ECO:0000313" key="6">
    <source>
        <dbReference type="EMBL" id="CAH4033298.1"/>
    </source>
</evidence>
<dbReference type="InterPro" id="IPR055303">
    <property type="entry name" value="ATMIN"/>
</dbReference>
<dbReference type="GO" id="GO:0000981">
    <property type="term" value="F:DNA-binding transcription factor activity, RNA polymerase II-specific"/>
    <property type="evidence" value="ECO:0007669"/>
    <property type="project" value="TreeGrafter"/>
</dbReference>
<feature type="domain" description="ZAD" evidence="5">
    <location>
        <begin position="17"/>
        <end position="87"/>
    </location>
</feature>
<dbReference type="GO" id="GO:0008270">
    <property type="term" value="F:zinc ion binding"/>
    <property type="evidence" value="ECO:0007669"/>
    <property type="project" value="UniProtKB-UniRule"/>
</dbReference>
<dbReference type="GO" id="GO:0005634">
    <property type="term" value="C:nucleus"/>
    <property type="evidence" value="ECO:0007669"/>
    <property type="project" value="InterPro"/>
</dbReference>
<proteinExistence type="predicted"/>
<feature type="coiled-coil region" evidence="3">
    <location>
        <begin position="264"/>
        <end position="294"/>
    </location>
</feature>
<dbReference type="PANTHER" id="PTHR46664">
    <property type="entry name" value="ATM INTERACTOR"/>
    <property type="match status" value="1"/>
</dbReference>
<dbReference type="GO" id="GO:0000976">
    <property type="term" value="F:transcription cis-regulatory region binding"/>
    <property type="evidence" value="ECO:0007669"/>
    <property type="project" value="InterPro"/>
</dbReference>
<feature type="binding site" evidence="2">
    <location>
        <position position="63"/>
    </location>
    <ligand>
        <name>Zn(2+)</name>
        <dbReference type="ChEBI" id="CHEBI:29105"/>
    </ligand>
</feature>
<keyword evidence="2" id="KW-0862">Zinc</keyword>
<evidence type="ECO:0000259" key="4">
    <source>
        <dbReference type="PROSITE" id="PS50157"/>
    </source>
</evidence>
<evidence type="ECO:0000313" key="7">
    <source>
        <dbReference type="Proteomes" id="UP001152562"/>
    </source>
</evidence>
<keyword evidence="1" id="KW-0863">Zinc-finger</keyword>
<keyword evidence="3" id="KW-0175">Coiled coil</keyword>
<dbReference type="AlphaFoldDB" id="A0A9P0XFS1"/>
<comment type="caution">
    <text evidence="6">The sequence shown here is derived from an EMBL/GenBank/DDBJ whole genome shotgun (WGS) entry which is preliminary data.</text>
</comment>
<reference evidence="6" key="1">
    <citation type="submission" date="2022-05" db="EMBL/GenBank/DDBJ databases">
        <authorList>
            <person name="Okamura Y."/>
        </authorList>
    </citation>
    <scope>NUCLEOTIDE SEQUENCE</scope>
</reference>
<feature type="binding site" evidence="2">
    <location>
        <position position="19"/>
    </location>
    <ligand>
        <name>Zn(2+)</name>
        <dbReference type="ChEBI" id="CHEBI:29105"/>
    </ligand>
</feature>
<feature type="domain" description="C2H2-type" evidence="4">
    <location>
        <begin position="135"/>
        <end position="164"/>
    </location>
</feature>
<organism evidence="6 7">
    <name type="scientific">Pieris brassicae</name>
    <name type="common">White butterfly</name>
    <name type="synonym">Large white butterfly</name>
    <dbReference type="NCBI Taxonomy" id="7116"/>
    <lineage>
        <taxon>Eukaryota</taxon>
        <taxon>Metazoa</taxon>
        <taxon>Ecdysozoa</taxon>
        <taxon>Arthropoda</taxon>
        <taxon>Hexapoda</taxon>
        <taxon>Insecta</taxon>
        <taxon>Pterygota</taxon>
        <taxon>Neoptera</taxon>
        <taxon>Endopterygota</taxon>
        <taxon>Lepidoptera</taxon>
        <taxon>Glossata</taxon>
        <taxon>Ditrysia</taxon>
        <taxon>Papilionoidea</taxon>
        <taxon>Pieridae</taxon>
        <taxon>Pierinae</taxon>
        <taxon>Pieris</taxon>
    </lineage>
</organism>
<evidence type="ECO:0008006" key="8">
    <source>
        <dbReference type="Google" id="ProtNLM"/>
    </source>
</evidence>
<dbReference type="PROSITE" id="PS00028">
    <property type="entry name" value="ZINC_FINGER_C2H2_1"/>
    <property type="match status" value="2"/>
</dbReference>
<evidence type="ECO:0000256" key="2">
    <source>
        <dbReference type="PROSITE-ProRule" id="PRU01263"/>
    </source>
</evidence>
<accession>A0A9P0XFS1</accession>
<dbReference type="Pfam" id="PF07776">
    <property type="entry name" value="zf-AD"/>
    <property type="match status" value="1"/>
</dbReference>
<dbReference type="PANTHER" id="PTHR46664:SF1">
    <property type="entry name" value="ATM INTERACTOR"/>
    <property type="match status" value="1"/>
</dbReference>
<keyword evidence="7" id="KW-1185">Reference proteome</keyword>
<dbReference type="PROSITE" id="PS50157">
    <property type="entry name" value="ZINC_FINGER_C2H2_2"/>
    <property type="match status" value="1"/>
</dbReference>
<dbReference type="PROSITE" id="PS51915">
    <property type="entry name" value="ZAD"/>
    <property type="match status" value="1"/>
</dbReference>
<name>A0A9P0XFS1_PIEBR</name>
<dbReference type="GO" id="GO:0045944">
    <property type="term" value="P:positive regulation of transcription by RNA polymerase II"/>
    <property type="evidence" value="ECO:0007669"/>
    <property type="project" value="InterPro"/>
</dbReference>
<dbReference type="SUPFAM" id="SSF57716">
    <property type="entry name" value="Glucocorticoid receptor-like (DNA-binding domain)"/>
    <property type="match status" value="1"/>
</dbReference>
<dbReference type="Proteomes" id="UP001152562">
    <property type="component" value="Unassembled WGS sequence"/>
</dbReference>
<protein>
    <recommendedName>
        <fullName evidence="8">C2H2-type domain-containing protein</fullName>
    </recommendedName>
</protein>
<dbReference type="EMBL" id="CALOZG010000029">
    <property type="protein sequence ID" value="CAH4033298.1"/>
    <property type="molecule type" value="Genomic_DNA"/>
</dbReference>
<keyword evidence="2" id="KW-0479">Metal-binding</keyword>
<dbReference type="SMART" id="SM00355">
    <property type="entry name" value="ZnF_C2H2"/>
    <property type="match status" value="4"/>
</dbReference>
<evidence type="ECO:0000256" key="1">
    <source>
        <dbReference type="PROSITE-ProRule" id="PRU00042"/>
    </source>
</evidence>
<evidence type="ECO:0000256" key="3">
    <source>
        <dbReference type="SAM" id="Coils"/>
    </source>
</evidence>
<feature type="binding site" evidence="2">
    <location>
        <position position="60"/>
    </location>
    <ligand>
        <name>Zn(2+)</name>
        <dbReference type="ChEBI" id="CHEBI:29105"/>
    </ligand>
</feature>
<feature type="binding site" evidence="2">
    <location>
        <position position="22"/>
    </location>
    <ligand>
        <name>Zn(2+)</name>
        <dbReference type="ChEBI" id="CHEBI:29105"/>
    </ligand>
</feature>
<dbReference type="SMART" id="SM00868">
    <property type="entry name" value="zf-AD"/>
    <property type="match status" value="1"/>
</dbReference>
<sequence length="437" mass="50842">MSVCEENPDLTNLDLSTVCRACMSSTGVIKDMFVWGLAMDYYKLTNVSLQPSDTISKSICVGCEDMLKKCIQFKRQCEKSDFLLNDTAKKKLTSLPEEVILFPKETVDNEIKFRFDENKITYMITAPNMEEKLMYPCPYSCNETFLKQSLLSMHFVKSHNKNHDFAVEIQFYCSHADCVYHIENNKYFSKRKQLNQHCSKVHKDKIVCGHCNLKFSKDIDYKHHLKSCNFLHWCQVCDKKYVTDERLMVHLMRNHPEFHKRYKREKAEKRKSEAQSLQKKAKKAEEEDLILKRSSATQTLEKIKNNVLLSWQSDSETKTDEISTQTVFDESLKSQTSEDESLYGSLTLSEFGLTKVKDRNESPDLSTKKTQTCDCLFDSSSRVHEKPSNECISTETQTLDLDDFSNLNSAETQTSFEEDNICNFFIPEYNPEYKKPP</sequence>
<dbReference type="InterPro" id="IPR013087">
    <property type="entry name" value="Znf_C2H2_type"/>
</dbReference>
<dbReference type="InterPro" id="IPR012934">
    <property type="entry name" value="Znf_AD"/>
</dbReference>
<gene>
    <name evidence="6" type="ORF">PIBRA_LOCUS9600</name>
</gene>
<evidence type="ECO:0000259" key="5">
    <source>
        <dbReference type="PROSITE" id="PS51915"/>
    </source>
</evidence>